<dbReference type="GO" id="GO:0005975">
    <property type="term" value="P:carbohydrate metabolic process"/>
    <property type="evidence" value="ECO:0007669"/>
    <property type="project" value="InterPro"/>
</dbReference>
<accession>A0A381T7G8</accession>
<proteinExistence type="predicted"/>
<dbReference type="EMBL" id="UINC01004087">
    <property type="protein sequence ID" value="SVA11684.1"/>
    <property type="molecule type" value="Genomic_DNA"/>
</dbReference>
<evidence type="ECO:0000313" key="1">
    <source>
        <dbReference type="EMBL" id="SVA11684.1"/>
    </source>
</evidence>
<sequence length="59" mass="6650">MTRLGPIIVSIDDKRLSSREKSILSHDLIGGVILFANNYENRNQLKELVQSIKAIKSPE</sequence>
<feature type="non-terminal residue" evidence="1">
    <location>
        <position position="59"/>
    </location>
</feature>
<dbReference type="InterPro" id="IPR036962">
    <property type="entry name" value="Glyco_hydro_3_N_sf"/>
</dbReference>
<reference evidence="1" key="1">
    <citation type="submission" date="2018-05" db="EMBL/GenBank/DDBJ databases">
        <authorList>
            <person name="Lanie J.A."/>
            <person name="Ng W.-L."/>
            <person name="Kazmierczak K.M."/>
            <person name="Andrzejewski T.M."/>
            <person name="Davidsen T.M."/>
            <person name="Wayne K.J."/>
            <person name="Tettelin H."/>
            <person name="Glass J.I."/>
            <person name="Rusch D."/>
            <person name="Podicherti R."/>
            <person name="Tsui H.-C.T."/>
            <person name="Winkler M.E."/>
        </authorList>
    </citation>
    <scope>NUCLEOTIDE SEQUENCE</scope>
</reference>
<name>A0A381T7G8_9ZZZZ</name>
<protein>
    <submittedName>
        <fullName evidence="1">Uncharacterized protein</fullName>
    </submittedName>
</protein>
<dbReference type="Gene3D" id="3.20.20.300">
    <property type="entry name" value="Glycoside hydrolase, family 3, N-terminal domain"/>
    <property type="match status" value="1"/>
</dbReference>
<dbReference type="AlphaFoldDB" id="A0A381T7G8"/>
<gene>
    <name evidence="1" type="ORF">METZ01_LOCUS64538</name>
</gene>
<organism evidence="1">
    <name type="scientific">marine metagenome</name>
    <dbReference type="NCBI Taxonomy" id="408172"/>
    <lineage>
        <taxon>unclassified sequences</taxon>
        <taxon>metagenomes</taxon>
        <taxon>ecological metagenomes</taxon>
    </lineage>
</organism>
<dbReference type="GO" id="GO:0004553">
    <property type="term" value="F:hydrolase activity, hydrolyzing O-glycosyl compounds"/>
    <property type="evidence" value="ECO:0007669"/>
    <property type="project" value="InterPro"/>
</dbReference>